<dbReference type="AlphaFoldDB" id="A0AAE4SEK4"/>
<evidence type="ECO:0000313" key="1">
    <source>
        <dbReference type="EMBL" id="MDV0447864.1"/>
    </source>
</evidence>
<organism evidence="1 2">
    <name type="scientific">Methanolapillus africanus</name>
    <dbReference type="NCBI Taxonomy" id="3028297"/>
    <lineage>
        <taxon>Archaea</taxon>
        <taxon>Methanobacteriati</taxon>
        <taxon>Methanobacteriota</taxon>
        <taxon>Stenosarchaea group</taxon>
        <taxon>Methanomicrobia</taxon>
        <taxon>Methanosarcinales</taxon>
        <taxon>Methanosarcinaceae</taxon>
        <taxon>Methanolapillus</taxon>
    </lineage>
</organism>
<accession>A0AAE4SEK4</accession>
<protein>
    <submittedName>
        <fullName evidence="1">Uncharacterized protein</fullName>
    </submittedName>
</protein>
<name>A0AAE4SEK4_9EURY</name>
<dbReference type="RefSeq" id="WP_338100313.1">
    <property type="nucleotide sequence ID" value="NZ_JAWDKD010000028.1"/>
</dbReference>
<evidence type="ECO:0000313" key="2">
    <source>
        <dbReference type="Proteomes" id="UP001271789"/>
    </source>
</evidence>
<proteinExistence type="predicted"/>
<dbReference type="Proteomes" id="UP001271789">
    <property type="component" value="Unassembled WGS sequence"/>
</dbReference>
<gene>
    <name evidence="1" type="ORF">MsAg5_17810</name>
</gene>
<keyword evidence="2" id="KW-1185">Reference proteome</keyword>
<reference evidence="1" key="1">
    <citation type="submission" date="2023-06" db="EMBL/GenBank/DDBJ databases">
        <title>Genome sequence of Methanosarcinaceae archaeon Ag5.</title>
        <authorList>
            <person name="Protasov E."/>
            <person name="Platt K."/>
            <person name="Poehlein A."/>
            <person name="Daniel R."/>
            <person name="Brune A."/>
        </authorList>
    </citation>
    <scope>NUCLEOTIDE SEQUENCE</scope>
    <source>
        <strain evidence="1">Ag5</strain>
    </source>
</reference>
<dbReference type="EMBL" id="JAWDKD010000028">
    <property type="protein sequence ID" value="MDV0447864.1"/>
    <property type="molecule type" value="Genomic_DNA"/>
</dbReference>
<comment type="caution">
    <text evidence="1">The sequence shown here is derived from an EMBL/GenBank/DDBJ whole genome shotgun (WGS) entry which is preliminary data.</text>
</comment>
<sequence length="290" mass="32839">MIRAVALILFIFLLLSPAYALVSDDPAQDSQIISIRGHFGEKYTCLIETHETNIGSIVMMSEPDISSPNITHKNVVQTDYTLLENEMIKSFRSEKRILGYHIENLQQLEYAPSNQTSRDSSTNFGGELTMNIFEKSDVLIQTDSKFQNLMSQLLFGSEILQPRNLSSNFTASIDNGSYGTYQVYVRHSVWTYDLYRGDTKVGSGVIREPVGFSTVLFEWTEESIVNQYADYENADYENGRDLSELDLDFDINAIDWANISEEEAAQISEAIRLAAEREMEKDIERSIAGS</sequence>